<proteinExistence type="predicted"/>
<dbReference type="EMBL" id="MEHK01000001">
    <property type="protein sequence ID" value="OEJ32416.1"/>
    <property type="molecule type" value="Genomic_DNA"/>
</dbReference>
<sequence length="296" mass="30364">MSVDKRTVVTVVLCALAALGASAAVAELAPPPEAGTPARAKAAPTPPTTAPSRSQAAKPQLTTPPKSTLPPAVTPQPGGPAAFTGALFTNGLDSDHFCTATVVQSPGRNMIITAGHCLLDGDQAGGTAVFVPAYANGVAPYGTWKLEEAFEDDRWAEDTDDGYDLAFARLAPDATGRNIEDVTGAAVLDTSGRSGEEVTVTGYPADRKVPRTCTAVTVRESETEQRFDCADFPGGTSGSAWIARDGKIIGILTGGDTDDVSTSTILGDYAASLYAKATAAKGEGLPNQQAQQARPN</sequence>
<accession>A0A1E5PS80</accession>
<dbReference type="InterPro" id="IPR009003">
    <property type="entry name" value="Peptidase_S1_PA"/>
</dbReference>
<dbReference type="InterPro" id="IPR001254">
    <property type="entry name" value="Trypsin_dom"/>
</dbReference>
<dbReference type="Pfam" id="PF00089">
    <property type="entry name" value="Trypsin"/>
    <property type="match status" value="1"/>
</dbReference>
<evidence type="ECO:0000256" key="2">
    <source>
        <dbReference type="SAM" id="MobiDB-lite"/>
    </source>
</evidence>
<name>A0A1E5PS80_9ACTN</name>
<dbReference type="InterPro" id="IPR043504">
    <property type="entry name" value="Peptidase_S1_PA_chymotrypsin"/>
</dbReference>
<dbReference type="AlphaFoldDB" id="A0A1E5PS80"/>
<feature type="compositionally biased region" description="Polar residues" evidence="2">
    <location>
        <begin position="52"/>
        <end position="66"/>
    </location>
</feature>
<comment type="caution">
    <text evidence="5">The sequence shown here is derived from an EMBL/GenBank/DDBJ whole genome shotgun (WGS) entry which is preliminary data.</text>
</comment>
<reference evidence="5 6" key="1">
    <citation type="submission" date="2016-08" db="EMBL/GenBank/DDBJ databases">
        <title>The complete genome of Streptomyces subrutilus 10-1-1.</title>
        <authorList>
            <person name="Chen X."/>
        </authorList>
    </citation>
    <scope>NUCLEOTIDE SEQUENCE [LARGE SCALE GENOMIC DNA]</scope>
    <source>
        <strain evidence="5 6">10-1-1</strain>
    </source>
</reference>
<evidence type="ECO:0000313" key="6">
    <source>
        <dbReference type="Proteomes" id="UP000095705"/>
    </source>
</evidence>
<organism evidence="5 6">
    <name type="scientific">Streptomyces subrutilus</name>
    <dbReference type="NCBI Taxonomy" id="36818"/>
    <lineage>
        <taxon>Bacteria</taxon>
        <taxon>Bacillati</taxon>
        <taxon>Actinomycetota</taxon>
        <taxon>Actinomycetes</taxon>
        <taxon>Kitasatosporales</taxon>
        <taxon>Streptomycetaceae</taxon>
        <taxon>Streptomyces</taxon>
    </lineage>
</organism>
<keyword evidence="6" id="KW-1185">Reference proteome</keyword>
<feature type="chain" id="PRO_5009183692" description="Peptidase S1 domain-containing protein" evidence="3">
    <location>
        <begin position="24"/>
        <end position="296"/>
    </location>
</feature>
<evidence type="ECO:0000256" key="3">
    <source>
        <dbReference type="SAM" id="SignalP"/>
    </source>
</evidence>
<dbReference type="SUPFAM" id="SSF50494">
    <property type="entry name" value="Trypsin-like serine proteases"/>
    <property type="match status" value="1"/>
</dbReference>
<dbReference type="OrthoDB" id="3507155at2"/>
<evidence type="ECO:0000259" key="4">
    <source>
        <dbReference type="Pfam" id="PF00089"/>
    </source>
</evidence>
<evidence type="ECO:0000313" key="5">
    <source>
        <dbReference type="EMBL" id="OEJ32416.1"/>
    </source>
</evidence>
<dbReference type="Gene3D" id="2.40.10.10">
    <property type="entry name" value="Trypsin-like serine proteases"/>
    <property type="match status" value="2"/>
</dbReference>
<dbReference type="PANTHER" id="PTHR15462">
    <property type="entry name" value="SERINE PROTEASE"/>
    <property type="match status" value="1"/>
</dbReference>
<dbReference type="GO" id="GO:0006508">
    <property type="term" value="P:proteolysis"/>
    <property type="evidence" value="ECO:0007669"/>
    <property type="project" value="InterPro"/>
</dbReference>
<dbReference type="GO" id="GO:0004252">
    <property type="term" value="F:serine-type endopeptidase activity"/>
    <property type="evidence" value="ECO:0007669"/>
    <property type="project" value="InterPro"/>
</dbReference>
<feature type="signal peptide" evidence="3">
    <location>
        <begin position="1"/>
        <end position="23"/>
    </location>
</feature>
<dbReference type="Proteomes" id="UP000095705">
    <property type="component" value="Unassembled WGS sequence"/>
</dbReference>
<keyword evidence="1 3" id="KW-0732">Signal</keyword>
<gene>
    <name evidence="5" type="ORF">BGK67_14735</name>
</gene>
<feature type="region of interest" description="Disordered" evidence="2">
    <location>
        <begin position="30"/>
        <end position="81"/>
    </location>
</feature>
<evidence type="ECO:0000256" key="1">
    <source>
        <dbReference type="ARBA" id="ARBA00022729"/>
    </source>
</evidence>
<dbReference type="InterPro" id="IPR050966">
    <property type="entry name" value="Glutamyl_endopeptidase"/>
</dbReference>
<protein>
    <recommendedName>
        <fullName evidence="4">Peptidase S1 domain-containing protein</fullName>
    </recommendedName>
</protein>
<feature type="domain" description="Peptidase S1" evidence="4">
    <location>
        <begin position="84"/>
        <end position="258"/>
    </location>
</feature>